<name>A0ABW4DEP7_9BACL</name>
<comment type="caution">
    <text evidence="1">The sequence shown here is derived from an EMBL/GenBank/DDBJ whole genome shotgun (WGS) entry which is preliminary data.</text>
</comment>
<dbReference type="EMBL" id="JBHTNZ010000015">
    <property type="protein sequence ID" value="MFD1462243.1"/>
    <property type="molecule type" value="Genomic_DNA"/>
</dbReference>
<organism evidence="1 2">
    <name type="scientific">Paenibacillus farraposensis</name>
    <dbReference type="NCBI Taxonomy" id="2807095"/>
    <lineage>
        <taxon>Bacteria</taxon>
        <taxon>Bacillati</taxon>
        <taxon>Bacillota</taxon>
        <taxon>Bacilli</taxon>
        <taxon>Bacillales</taxon>
        <taxon>Paenibacillaceae</taxon>
        <taxon>Paenibacillus</taxon>
    </lineage>
</organism>
<gene>
    <name evidence="1" type="ORF">ACFQ5D_12715</name>
</gene>
<protein>
    <submittedName>
        <fullName evidence="1">Uncharacterized protein</fullName>
    </submittedName>
</protein>
<reference evidence="2" key="1">
    <citation type="journal article" date="2019" name="Int. J. Syst. Evol. Microbiol.">
        <title>The Global Catalogue of Microorganisms (GCM) 10K type strain sequencing project: providing services to taxonomists for standard genome sequencing and annotation.</title>
        <authorList>
            <consortium name="The Broad Institute Genomics Platform"/>
            <consortium name="The Broad Institute Genome Sequencing Center for Infectious Disease"/>
            <person name="Wu L."/>
            <person name="Ma J."/>
        </authorList>
    </citation>
    <scope>NUCLEOTIDE SEQUENCE [LARGE SCALE GENOMIC DNA]</scope>
    <source>
        <strain evidence="2">CCM 9147</strain>
    </source>
</reference>
<keyword evidence="2" id="KW-1185">Reference proteome</keyword>
<evidence type="ECO:0000313" key="2">
    <source>
        <dbReference type="Proteomes" id="UP001597340"/>
    </source>
</evidence>
<sequence>MQKIDPVTQRPQLDAQGKEVTEKVEMLTGFKPVNVFDVSQTKGKELANLRAIIRDDIKDNHRAAELYSSLSNHIGKKWILEKVRTTLRISLKFVDIMTA</sequence>
<accession>A0ABW4DEP7</accession>
<evidence type="ECO:0000313" key="1">
    <source>
        <dbReference type="EMBL" id="MFD1462243.1"/>
    </source>
</evidence>
<proteinExistence type="predicted"/>
<dbReference type="Proteomes" id="UP001597340">
    <property type="component" value="Unassembled WGS sequence"/>
</dbReference>